<sequence>MTLREGPGSWGKGWRVLPERRTDVVRCVALQRFVSLLPKDVGDCVLKQCPQEMEEAICMAEEYLKNTPGEESSEMDNHSDGEGYYVDQQREEEAGHAEHNVNCEKMKVTGPWPRLFLKRIDMSKVCQYISFNIDARHLDDIYSEDRRLDGEDDFVEEDNFAEHEDWVKEEIKYNSQAEVKVEIGSVSEMGQSIDMARNTENVERGQLRKIANQMPVTGRAKRGVSAPVISSSSPNTAERETLSCLKRKNKKDPSHRPSHCCPDCDMPEPPPQKP</sequence>
<evidence type="ECO:0000313" key="3">
    <source>
        <dbReference type="Proteomes" id="UP001356427"/>
    </source>
</evidence>
<organism evidence="2 3">
    <name type="scientific">Coregonus suidteri</name>
    <dbReference type="NCBI Taxonomy" id="861788"/>
    <lineage>
        <taxon>Eukaryota</taxon>
        <taxon>Metazoa</taxon>
        <taxon>Chordata</taxon>
        <taxon>Craniata</taxon>
        <taxon>Vertebrata</taxon>
        <taxon>Euteleostomi</taxon>
        <taxon>Actinopterygii</taxon>
        <taxon>Neopterygii</taxon>
        <taxon>Teleostei</taxon>
        <taxon>Protacanthopterygii</taxon>
        <taxon>Salmoniformes</taxon>
        <taxon>Salmonidae</taxon>
        <taxon>Coregoninae</taxon>
        <taxon>Coregonus</taxon>
    </lineage>
</organism>
<dbReference type="EMBL" id="JAGTTL010000010">
    <property type="protein sequence ID" value="KAK6317033.1"/>
    <property type="molecule type" value="Genomic_DNA"/>
</dbReference>
<keyword evidence="3" id="KW-1185">Reference proteome</keyword>
<proteinExistence type="predicted"/>
<protein>
    <submittedName>
        <fullName evidence="2">Uncharacterized protein</fullName>
    </submittedName>
</protein>
<comment type="caution">
    <text evidence="2">The sequence shown here is derived from an EMBL/GenBank/DDBJ whole genome shotgun (WGS) entry which is preliminary data.</text>
</comment>
<dbReference type="InterPro" id="IPR038269">
    <property type="entry name" value="SCAN_sf"/>
</dbReference>
<reference evidence="2 3" key="1">
    <citation type="submission" date="2021-04" db="EMBL/GenBank/DDBJ databases">
        <authorList>
            <person name="De Guttry C."/>
            <person name="Zahm M."/>
            <person name="Klopp C."/>
            <person name="Cabau C."/>
            <person name="Louis A."/>
            <person name="Berthelot C."/>
            <person name="Parey E."/>
            <person name="Roest Crollius H."/>
            <person name="Montfort J."/>
            <person name="Robinson-Rechavi M."/>
            <person name="Bucao C."/>
            <person name="Bouchez O."/>
            <person name="Gislard M."/>
            <person name="Lluch J."/>
            <person name="Milhes M."/>
            <person name="Lampietro C."/>
            <person name="Lopez Roques C."/>
            <person name="Donnadieu C."/>
            <person name="Braasch I."/>
            <person name="Desvignes T."/>
            <person name="Postlethwait J."/>
            <person name="Bobe J."/>
            <person name="Wedekind C."/>
            <person name="Guiguen Y."/>
        </authorList>
    </citation>
    <scope>NUCLEOTIDE SEQUENCE [LARGE SCALE GENOMIC DNA]</scope>
    <source>
        <strain evidence="2">Cs_M1</strain>
        <tissue evidence="2">Blood</tissue>
    </source>
</reference>
<name>A0AAN8LU87_9TELE</name>
<feature type="region of interest" description="Disordered" evidence="1">
    <location>
        <begin position="215"/>
        <end position="274"/>
    </location>
</feature>
<dbReference type="AlphaFoldDB" id="A0AAN8LU87"/>
<accession>A0AAN8LU87</accession>
<dbReference type="Gene3D" id="1.10.4020.10">
    <property type="entry name" value="DNA breaking-rejoining enzymes"/>
    <property type="match status" value="1"/>
</dbReference>
<evidence type="ECO:0000313" key="2">
    <source>
        <dbReference type="EMBL" id="KAK6317033.1"/>
    </source>
</evidence>
<dbReference type="Proteomes" id="UP001356427">
    <property type="component" value="Unassembled WGS sequence"/>
</dbReference>
<evidence type="ECO:0000256" key="1">
    <source>
        <dbReference type="SAM" id="MobiDB-lite"/>
    </source>
</evidence>
<gene>
    <name evidence="2" type="ORF">J4Q44_G00124330</name>
</gene>